<protein>
    <recommendedName>
        <fullName evidence="2">histidine kinase</fullName>
        <ecNumber evidence="2">2.7.13.3</ecNumber>
    </recommendedName>
</protein>
<dbReference type="CDD" id="cd00082">
    <property type="entry name" value="HisKA"/>
    <property type="match status" value="1"/>
</dbReference>
<dbReference type="HOGENOM" id="CLU_697798_0_0_7"/>
<dbReference type="InterPro" id="IPR036097">
    <property type="entry name" value="HisK_dim/P_sf"/>
</dbReference>
<dbReference type="Proteomes" id="UP000007844">
    <property type="component" value="Chromosome"/>
</dbReference>
<dbReference type="Pfam" id="PF00512">
    <property type="entry name" value="HisKA"/>
    <property type="match status" value="1"/>
</dbReference>
<dbReference type="EC" id="2.7.13.3" evidence="2"/>
<evidence type="ECO:0000256" key="1">
    <source>
        <dbReference type="ARBA" id="ARBA00000085"/>
    </source>
</evidence>
<comment type="catalytic activity">
    <reaction evidence="1">
        <text>ATP + protein L-histidine = ADP + protein N-phospho-L-histidine.</text>
        <dbReference type="EC" id="2.7.13.3"/>
    </reaction>
</comment>
<dbReference type="GO" id="GO:0000155">
    <property type="term" value="F:phosphorelay sensor kinase activity"/>
    <property type="evidence" value="ECO:0007669"/>
    <property type="project" value="InterPro"/>
</dbReference>
<evidence type="ECO:0000313" key="5">
    <source>
        <dbReference type="Proteomes" id="UP000007844"/>
    </source>
</evidence>
<keyword evidence="5" id="KW-1185">Reference proteome</keyword>
<dbReference type="KEGG" id="daf:Desaf_1161"/>
<dbReference type="SUPFAM" id="SSF47384">
    <property type="entry name" value="Homodimeric domain of signal transducing histidine kinase"/>
    <property type="match status" value="1"/>
</dbReference>
<dbReference type="RefSeq" id="WP_014259307.1">
    <property type="nucleotide sequence ID" value="NC_016629.1"/>
</dbReference>
<accession>F3YXQ8</accession>
<dbReference type="GO" id="GO:0016787">
    <property type="term" value="F:hydrolase activity"/>
    <property type="evidence" value="ECO:0007669"/>
    <property type="project" value="UniProtKB-KW"/>
</dbReference>
<dbReference type="SMART" id="SM00388">
    <property type="entry name" value="HisKA"/>
    <property type="match status" value="1"/>
</dbReference>
<dbReference type="EMBL" id="CP003221">
    <property type="protein sequence ID" value="EGJ49502.1"/>
    <property type="molecule type" value="Genomic_DNA"/>
</dbReference>
<sequence>MSQTSSECAKKDPDDFLFLVEQGQGLPELRQTTRELINLFWRQDATARDLIRILASDQELSQSIVDTSNRKYFQGLFVASTPRQAVARMGFRFSKAMALVTTLGMDLQPLMADNGMRNDFVTRAMCRAVTAREMEDYARCIDMEEALVLGFVWGVGDLLWQPLLGGHPQDACPLDLASLEECLRRERLQAGVDHLQLAAAALRHWGFPPRATACMLCAEEAGPEAVSLRACCEVADLFTRLLFSGFQDVYAVFAKGREHFNLEADELGDVLLTSLGELARMTETLIIDLDMQSGLRELLRKSSRSIGKLQGNSVTATRLPAFEALAQSSDSRSDQVLQAVAHEVRNPLMAVAGFARKLVATVNPTSRESEYAQVILEEGQRLEAVLARMHGGLRP</sequence>
<dbReference type="Pfam" id="PF08668">
    <property type="entry name" value="HDOD"/>
    <property type="match status" value="1"/>
</dbReference>
<dbReference type="Gene3D" id="1.10.287.130">
    <property type="match status" value="1"/>
</dbReference>
<evidence type="ECO:0000313" key="4">
    <source>
        <dbReference type="EMBL" id="EGJ49502.1"/>
    </source>
</evidence>
<feature type="domain" description="HDOD" evidence="3">
    <location>
        <begin position="26"/>
        <end position="221"/>
    </location>
</feature>
<dbReference type="PROSITE" id="PS51833">
    <property type="entry name" value="HDOD"/>
    <property type="match status" value="1"/>
</dbReference>
<dbReference type="InterPro" id="IPR013976">
    <property type="entry name" value="HDOD"/>
</dbReference>
<reference evidence="4 5" key="1">
    <citation type="journal article" date="2011" name="J. Bacteriol.">
        <title>Genome sequence of the mercury-methylating and pleomorphic Desulfovibrio africanus Strain Walvis Bay.</title>
        <authorList>
            <person name="Brown S.D."/>
            <person name="Wall J.D."/>
            <person name="Kucken A.M."/>
            <person name="Gilmour C.C."/>
            <person name="Podar M."/>
            <person name="Brandt C.C."/>
            <person name="Teshima H."/>
            <person name="Detter J.C."/>
            <person name="Han C.S."/>
            <person name="Land M.L."/>
            <person name="Lucas S."/>
            <person name="Han J."/>
            <person name="Pennacchio L."/>
            <person name="Nolan M."/>
            <person name="Pitluck S."/>
            <person name="Woyke T."/>
            <person name="Goodwin L."/>
            <person name="Palumbo A.V."/>
            <person name="Elias D.A."/>
        </authorList>
    </citation>
    <scope>NUCLEOTIDE SEQUENCE [LARGE SCALE GENOMIC DNA]</scope>
    <source>
        <strain evidence="4 5">Walvis Bay</strain>
    </source>
</reference>
<dbReference type="STRING" id="690850.Desaf_1161"/>
<dbReference type="eggNOG" id="COG1639">
    <property type="taxonomic scope" value="Bacteria"/>
</dbReference>
<dbReference type="Gene3D" id="1.10.3210.10">
    <property type="entry name" value="Hypothetical protein af1432"/>
    <property type="match status" value="1"/>
</dbReference>
<dbReference type="InterPro" id="IPR003661">
    <property type="entry name" value="HisK_dim/P_dom"/>
</dbReference>
<name>F3YXQ8_DESAF</name>
<keyword evidence="4" id="KW-0378">Hydrolase</keyword>
<dbReference type="AlphaFoldDB" id="F3YXQ8"/>
<evidence type="ECO:0000259" key="3">
    <source>
        <dbReference type="PROSITE" id="PS51833"/>
    </source>
</evidence>
<organism evidence="4 5">
    <name type="scientific">Desulfocurvibacter africanus subsp. africanus str. Walvis Bay</name>
    <dbReference type="NCBI Taxonomy" id="690850"/>
    <lineage>
        <taxon>Bacteria</taxon>
        <taxon>Pseudomonadati</taxon>
        <taxon>Thermodesulfobacteriota</taxon>
        <taxon>Desulfovibrionia</taxon>
        <taxon>Desulfovibrionales</taxon>
        <taxon>Desulfovibrionaceae</taxon>
        <taxon>Desulfocurvibacter</taxon>
    </lineage>
</organism>
<dbReference type="SUPFAM" id="SSF109604">
    <property type="entry name" value="HD-domain/PDEase-like"/>
    <property type="match status" value="1"/>
</dbReference>
<gene>
    <name evidence="4" type="ORF">Desaf_1161</name>
</gene>
<evidence type="ECO:0000256" key="2">
    <source>
        <dbReference type="ARBA" id="ARBA00012438"/>
    </source>
</evidence>
<proteinExistence type="predicted"/>